<keyword evidence="1" id="KW-0732">Signal</keyword>
<reference evidence="2" key="1">
    <citation type="submission" date="2011-01" db="EMBL/GenBank/DDBJ databases">
        <title>The Genome Sequence of Nematocida parisii strain ERTm3.</title>
        <authorList>
            <consortium name="The Broad Institute Genome Sequencing Platform"/>
            <consortium name="The Broad Institute Genome Sequencing Center for Infectious Disease"/>
            <person name="Cuomo C."/>
            <person name="Troemel E."/>
            <person name="Young S.K."/>
            <person name="Zeng Q."/>
            <person name="Gargeya S."/>
            <person name="Fitzgerald M."/>
            <person name="Haas B."/>
            <person name="Abouelleil A."/>
            <person name="Alvarado L."/>
            <person name="Arachchi H.M."/>
            <person name="Berlin A."/>
            <person name="Chapman S.B."/>
            <person name="Gearin G."/>
            <person name="Goldberg J."/>
            <person name="Griggs A."/>
            <person name="Gujja S."/>
            <person name="Hansen M."/>
            <person name="Heiman D."/>
            <person name="Howarth C."/>
            <person name="Larimer J."/>
            <person name="Lui A."/>
            <person name="MacDonald P.J.P."/>
            <person name="McCowen C."/>
            <person name="Montmayeur A."/>
            <person name="Murphy C."/>
            <person name="Neiman D."/>
            <person name="Pearson M."/>
            <person name="Priest M."/>
            <person name="Roberts A."/>
            <person name="Saif S."/>
            <person name="Shea T."/>
            <person name="Sisk P."/>
            <person name="Stolte C."/>
            <person name="Sykes S."/>
            <person name="Wortman J."/>
            <person name="Nusbaum C."/>
            <person name="Birren B."/>
        </authorList>
    </citation>
    <scope>NUCLEOTIDE SEQUENCE</scope>
    <source>
        <strain evidence="2">ERTm3</strain>
    </source>
</reference>
<evidence type="ECO:0000313" key="3">
    <source>
        <dbReference type="Proteomes" id="UP000002872"/>
    </source>
</evidence>
<proteinExistence type="predicted"/>
<dbReference type="EMBL" id="GL870884">
    <property type="protein sequence ID" value="EIJ87189.1"/>
    <property type="molecule type" value="Genomic_DNA"/>
</dbReference>
<feature type="chain" id="PRO_5003670495" evidence="1">
    <location>
        <begin position="19"/>
        <end position="721"/>
    </location>
</feature>
<protein>
    <submittedName>
        <fullName evidence="2">Uncharacterized protein</fullName>
    </submittedName>
</protein>
<name>I3ED92_NEMP3</name>
<evidence type="ECO:0000256" key="1">
    <source>
        <dbReference type="SAM" id="SignalP"/>
    </source>
</evidence>
<sequence>MIFSIITKLLLVAYTVCARSMPKEIKDMHETLFGREGCLVAIHPDGPLSPFRGYIMHKTGYMYNKRLYAPEIDTEYSLKPTNEVADNGGPIYKYIRDPAKDRPYTDICEDLEKNEYLKQFHTQLIRMFSFAEGSLSIVADREDALYSFLKRDEVQPQSMYILAALFLLSEKVNIPIVAELEEGKEKLVLKSKDEKTTYVTQSLVLYEDMTRLKKGEKNYHTETVDIIAFLRRYIDNPHMHGLTEPISYKQFMSGEFLSTPQFLIQSYIYEFVGIAGRYIEFVNAVHTLLTEQIDYNDSGVFNAINSVSQRDSYVFEKCFIEKEDLSSAKDHITSIYEYSKMLDSYDAFPFITPLQLPHYKLMSTYSRDTDTFILDDKRMYFNCSETVLLGLLCCLVYDPEMRAYTTEHLPKASKPLKDFFRKYSKPVETTGYEMQQDWCRVVADLKSDKILYRLEGGNLLGGGLLNILYVLAEVAGESQEACRTLNYIEKMCCAGKISNPNDIEEYLTNMLRSLSKNKNLIVESNKLILNMREDTKHDVFGGIKLMYTANGIKHGIFMDIRLRLARFVPIEDLLSSENDKTVERTLTEIQSAYSDPENYIECLIGQYIGIELGKTDIWYIQSRYLLNEKIQACIKDNSNSVYSLFILGKIDCSDYVVRIITYFLPLYRKEYALSENSPLVRFTSNIIGSVPLDNPVIREDVLIGHHYSEEFSRYYPRIEIY</sequence>
<feature type="signal peptide" evidence="1">
    <location>
        <begin position="1"/>
        <end position="18"/>
    </location>
</feature>
<dbReference type="HOGENOM" id="CLU_009683_3_0_1"/>
<dbReference type="VEuPathDB" id="MicrosporidiaDB:NEQG_02524"/>
<accession>I3ED92</accession>
<dbReference type="InParanoid" id="I3ED92"/>
<gene>
    <name evidence="2" type="ORF">NEQG_02524</name>
</gene>
<dbReference type="Proteomes" id="UP000002872">
    <property type="component" value="Unassembled WGS sequence"/>
</dbReference>
<dbReference type="OMA" id="HICTSNC"/>
<keyword evidence="3" id="KW-1185">Reference proteome</keyword>
<dbReference type="OrthoDB" id="2194598at2759"/>
<dbReference type="AlphaFoldDB" id="I3ED92"/>
<organism evidence="2 3">
    <name type="scientific">Nematocida parisii (strain ERTm3)</name>
    <name type="common">Nematode killer fungus</name>
    <dbReference type="NCBI Taxonomy" id="935791"/>
    <lineage>
        <taxon>Eukaryota</taxon>
        <taxon>Fungi</taxon>
        <taxon>Fungi incertae sedis</taxon>
        <taxon>Microsporidia</taxon>
        <taxon>Nematocida</taxon>
    </lineage>
</organism>
<evidence type="ECO:0000313" key="2">
    <source>
        <dbReference type="EMBL" id="EIJ87189.1"/>
    </source>
</evidence>